<keyword evidence="2" id="KW-1185">Reference proteome</keyword>
<sequence length="57" mass="6559">MSAYLMQRISLTQFVAKINEKAYIPKMAKPSKHSALRPKRHSVHYIRQLLNAANLGH</sequence>
<name>A0A0V0S2Q4_9BILA</name>
<dbReference type="OrthoDB" id="5914516at2759"/>
<gene>
    <name evidence="1" type="ORF">T07_8769</name>
</gene>
<dbReference type="AlphaFoldDB" id="A0A0V0S2Q4"/>
<accession>A0A0V0S2Q4</accession>
<protein>
    <submittedName>
        <fullName evidence="1">Uncharacterized protein</fullName>
    </submittedName>
</protein>
<organism evidence="1 2">
    <name type="scientific">Trichinella nelsoni</name>
    <dbReference type="NCBI Taxonomy" id="6336"/>
    <lineage>
        <taxon>Eukaryota</taxon>
        <taxon>Metazoa</taxon>
        <taxon>Ecdysozoa</taxon>
        <taxon>Nematoda</taxon>
        <taxon>Enoplea</taxon>
        <taxon>Dorylaimia</taxon>
        <taxon>Trichinellida</taxon>
        <taxon>Trichinellidae</taxon>
        <taxon>Trichinella</taxon>
    </lineage>
</organism>
<comment type="caution">
    <text evidence="1">The sequence shown here is derived from an EMBL/GenBank/DDBJ whole genome shotgun (WGS) entry which is preliminary data.</text>
</comment>
<dbReference type="EMBL" id="JYDL01000042">
    <property type="protein sequence ID" value="KRX21069.1"/>
    <property type="molecule type" value="Genomic_DNA"/>
</dbReference>
<evidence type="ECO:0000313" key="1">
    <source>
        <dbReference type="EMBL" id="KRX21069.1"/>
    </source>
</evidence>
<evidence type="ECO:0000313" key="2">
    <source>
        <dbReference type="Proteomes" id="UP000054630"/>
    </source>
</evidence>
<proteinExistence type="predicted"/>
<dbReference type="Proteomes" id="UP000054630">
    <property type="component" value="Unassembled WGS sequence"/>
</dbReference>
<reference evidence="1 2" key="1">
    <citation type="submission" date="2015-01" db="EMBL/GenBank/DDBJ databases">
        <title>Evolution of Trichinella species and genotypes.</title>
        <authorList>
            <person name="Korhonen P.K."/>
            <person name="Edoardo P."/>
            <person name="Giuseppe L.R."/>
            <person name="Gasser R.B."/>
        </authorList>
    </citation>
    <scope>NUCLEOTIDE SEQUENCE [LARGE SCALE GENOMIC DNA]</scope>
    <source>
        <strain evidence="1">ISS37</strain>
    </source>
</reference>